<name>A0A3G6JL19_9CAUD</name>
<evidence type="ECO:0000313" key="3">
    <source>
        <dbReference type="EMBL" id="AZA17330.1"/>
    </source>
</evidence>
<dbReference type="Gene3D" id="3.90.75.20">
    <property type="match status" value="1"/>
</dbReference>
<organism evidence="3 4">
    <name type="scientific">Lactobacillus phage ViSo-2018a</name>
    <dbReference type="NCBI Taxonomy" id="2267607"/>
    <lineage>
        <taxon>Viruses</taxon>
        <taxon>Duplodnaviria</taxon>
        <taxon>Heunggongvirae</taxon>
        <taxon>Uroviricota</taxon>
        <taxon>Caudoviricetes</taxon>
        <taxon>Tybeckvirinae</taxon>
        <taxon>Lidleunavirus</taxon>
        <taxon>Lidleunavirus ViSo2018a</taxon>
    </lineage>
</organism>
<dbReference type="GO" id="GO:0016788">
    <property type="term" value="F:hydrolase activity, acting on ester bonds"/>
    <property type="evidence" value="ECO:0007669"/>
    <property type="project" value="InterPro"/>
</dbReference>
<gene>
    <name evidence="3" type="ORF">DQL93_0755</name>
</gene>
<dbReference type="Pfam" id="PF13392">
    <property type="entry name" value="HNH_3"/>
    <property type="match status" value="1"/>
</dbReference>
<reference evidence="3 4" key="1">
    <citation type="submission" date="2018-09" db="EMBL/GenBank/DDBJ databases">
        <authorList>
            <person name="Somerville V."/>
        </authorList>
    </citation>
    <scope>NUCLEOTIDE SEQUENCE [LARGE SCALE GENOMIC DNA]</scope>
</reference>
<dbReference type="EMBL" id="CP031026">
    <property type="protein sequence ID" value="AZA17330.1"/>
    <property type="molecule type" value="Genomic_DNA"/>
</dbReference>
<dbReference type="Gene3D" id="1.10.10.10">
    <property type="entry name" value="Winged helix-like DNA-binding domain superfamily/Winged helix DNA-binding domain"/>
    <property type="match status" value="1"/>
</dbReference>
<dbReference type="InterPro" id="IPR010902">
    <property type="entry name" value="NUMOD4"/>
</dbReference>
<dbReference type="InterPro" id="IPR036388">
    <property type="entry name" value="WH-like_DNA-bd_sf"/>
</dbReference>
<feature type="domain" description="HNH nuclease" evidence="2">
    <location>
        <begin position="74"/>
        <end position="117"/>
    </location>
</feature>
<dbReference type="InterPro" id="IPR044925">
    <property type="entry name" value="His-Me_finger_sf"/>
</dbReference>
<dbReference type="SUPFAM" id="SSF54060">
    <property type="entry name" value="His-Me finger endonucleases"/>
    <property type="match status" value="1"/>
</dbReference>
<evidence type="ECO:0000259" key="2">
    <source>
        <dbReference type="Pfam" id="PF13392"/>
    </source>
</evidence>
<dbReference type="Proteomes" id="UP000274035">
    <property type="component" value="Segment"/>
</dbReference>
<proteinExistence type="predicted"/>
<dbReference type="Pfam" id="PF07463">
    <property type="entry name" value="NUMOD4"/>
    <property type="match status" value="1"/>
</dbReference>
<evidence type="ECO:0000259" key="1">
    <source>
        <dbReference type="Pfam" id="PF07463"/>
    </source>
</evidence>
<keyword evidence="3" id="KW-0255">Endonuclease</keyword>
<feature type="domain" description="NUMOD4" evidence="1">
    <location>
        <begin position="9"/>
        <end position="64"/>
    </location>
</feature>
<keyword evidence="3" id="KW-0540">Nuclease</keyword>
<keyword evidence="4" id="KW-1185">Reference proteome</keyword>
<keyword evidence="3" id="KW-0378">Hydrolase</keyword>
<dbReference type="InterPro" id="IPR003615">
    <property type="entry name" value="HNH_nuc"/>
</dbReference>
<dbReference type="GO" id="GO:0004519">
    <property type="term" value="F:endonuclease activity"/>
    <property type="evidence" value="ECO:0007669"/>
    <property type="project" value="UniProtKB-KW"/>
</dbReference>
<accession>A0A3G6JL19</accession>
<protein>
    <submittedName>
        <fullName evidence="3">HNH homing endonuclease</fullName>
    </submittedName>
</protein>
<sequence>MTNEAGEQEVWKPYPKYPFIEANQLGEIRTVDRVVTYKNGAKRFYKGKVLKQQLERNGYLRVGFGINGKVVHPLVHRIVATCFLPNPKGLEQVNHKDCDKTNNSVDNLEWCSTSYNVQYREKYGKALGHQVVAINLKTLKVLFFKSQREAARQLRTFNQNINDVTKGKRRQTHDFWFCCANENAIKKVKEKFGDELASKVERIMV</sequence>
<evidence type="ECO:0000313" key="4">
    <source>
        <dbReference type="Proteomes" id="UP000274035"/>
    </source>
</evidence>